<accession>A0AAE0GM79</accession>
<feature type="region of interest" description="Disordered" evidence="1">
    <location>
        <begin position="307"/>
        <end position="329"/>
    </location>
</feature>
<feature type="region of interest" description="Disordered" evidence="1">
    <location>
        <begin position="239"/>
        <end position="294"/>
    </location>
</feature>
<organism evidence="2 3">
    <name type="scientific">Cymbomonas tetramitiformis</name>
    <dbReference type="NCBI Taxonomy" id="36881"/>
    <lineage>
        <taxon>Eukaryota</taxon>
        <taxon>Viridiplantae</taxon>
        <taxon>Chlorophyta</taxon>
        <taxon>Pyramimonadophyceae</taxon>
        <taxon>Pyramimonadales</taxon>
        <taxon>Pyramimonadaceae</taxon>
        <taxon>Cymbomonas</taxon>
    </lineage>
</organism>
<feature type="compositionally biased region" description="Pro residues" evidence="1">
    <location>
        <begin position="265"/>
        <end position="275"/>
    </location>
</feature>
<dbReference type="EMBL" id="LGRX02004296">
    <property type="protein sequence ID" value="KAK3280702.1"/>
    <property type="molecule type" value="Genomic_DNA"/>
</dbReference>
<name>A0AAE0GM79_9CHLO</name>
<keyword evidence="3" id="KW-1185">Reference proteome</keyword>
<proteinExistence type="predicted"/>
<evidence type="ECO:0000313" key="2">
    <source>
        <dbReference type="EMBL" id="KAK3280702.1"/>
    </source>
</evidence>
<comment type="caution">
    <text evidence="2">The sequence shown here is derived from an EMBL/GenBank/DDBJ whole genome shotgun (WGS) entry which is preliminary data.</text>
</comment>
<sequence length="329" mass="35467">MFAVSESRAPTSAECHADATVWTSTPVRASRRSEFTEKLNYAFTYGEELARLLPLRYPHLCRQTPQAASRLRPDRDLVEDLYCVLRSSAARSPYVTPLYLVALRELDTANDFTFSSLALRLGKIFCDESHLARLTSPAPLASGGATRTDGGAKDTAGSAYVTGSPILPPPLRKYVPPEGTWKKNDAGGRYISWHGTGVPCVTCFRLWAVTTGHMASDGVCPYVCTAAFAPGRAPALAPAAPPNPPPLSAWPPAAAPQARVFQESEPPPQDGPEQPPGMMSIRVHTVPPPESDVQLPAGWVPGFVGLPHVDEADRDLQPSALTIHQHDDE</sequence>
<dbReference type="Proteomes" id="UP001190700">
    <property type="component" value="Unassembled WGS sequence"/>
</dbReference>
<feature type="region of interest" description="Disordered" evidence="1">
    <location>
        <begin position="142"/>
        <end position="164"/>
    </location>
</feature>
<protein>
    <submittedName>
        <fullName evidence="2">Uncharacterized protein</fullName>
    </submittedName>
</protein>
<evidence type="ECO:0000256" key="1">
    <source>
        <dbReference type="SAM" id="MobiDB-lite"/>
    </source>
</evidence>
<evidence type="ECO:0000313" key="3">
    <source>
        <dbReference type="Proteomes" id="UP001190700"/>
    </source>
</evidence>
<gene>
    <name evidence="2" type="ORF">CYMTET_11472</name>
</gene>
<reference evidence="2 3" key="1">
    <citation type="journal article" date="2015" name="Genome Biol. Evol.">
        <title>Comparative Genomics of a Bacterivorous Green Alga Reveals Evolutionary Causalities and Consequences of Phago-Mixotrophic Mode of Nutrition.</title>
        <authorList>
            <person name="Burns J.A."/>
            <person name="Paasch A."/>
            <person name="Narechania A."/>
            <person name="Kim E."/>
        </authorList>
    </citation>
    <scope>NUCLEOTIDE SEQUENCE [LARGE SCALE GENOMIC DNA]</scope>
    <source>
        <strain evidence="2 3">PLY_AMNH</strain>
    </source>
</reference>
<dbReference type="AlphaFoldDB" id="A0AAE0GM79"/>
<feature type="compositionally biased region" description="Pro residues" evidence="1">
    <location>
        <begin position="239"/>
        <end position="249"/>
    </location>
</feature>